<gene>
    <name evidence="2" type="ORF">B296_00054289</name>
</gene>
<feature type="compositionally biased region" description="Basic residues" evidence="1">
    <location>
        <begin position="25"/>
        <end position="35"/>
    </location>
</feature>
<sequence>MYRSDRIPVRGPPAIGRYRASPHAGTRRRSPARRRGIVLPRGKATPSVHAVHTARYQVPYRTEINSVCRYGPV</sequence>
<dbReference type="Proteomes" id="UP000287651">
    <property type="component" value="Unassembled WGS sequence"/>
</dbReference>
<evidence type="ECO:0000256" key="1">
    <source>
        <dbReference type="SAM" id="MobiDB-lite"/>
    </source>
</evidence>
<proteinExistence type="predicted"/>
<feature type="region of interest" description="Disordered" evidence="1">
    <location>
        <begin position="1"/>
        <end position="35"/>
    </location>
</feature>
<dbReference type="AlphaFoldDB" id="A0A426Y4S1"/>
<reference evidence="2 3" key="1">
    <citation type="journal article" date="2014" name="Agronomy (Basel)">
        <title>A Draft Genome Sequence for Ensete ventricosum, the Drought-Tolerant Tree Against Hunger.</title>
        <authorList>
            <person name="Harrison J."/>
            <person name="Moore K.A."/>
            <person name="Paszkiewicz K."/>
            <person name="Jones T."/>
            <person name="Grant M."/>
            <person name="Ambacheew D."/>
            <person name="Muzemil S."/>
            <person name="Studholme D.J."/>
        </authorList>
    </citation>
    <scope>NUCLEOTIDE SEQUENCE [LARGE SCALE GENOMIC DNA]</scope>
</reference>
<organism evidence="2 3">
    <name type="scientific">Ensete ventricosum</name>
    <name type="common">Abyssinian banana</name>
    <name type="synonym">Musa ensete</name>
    <dbReference type="NCBI Taxonomy" id="4639"/>
    <lineage>
        <taxon>Eukaryota</taxon>
        <taxon>Viridiplantae</taxon>
        <taxon>Streptophyta</taxon>
        <taxon>Embryophyta</taxon>
        <taxon>Tracheophyta</taxon>
        <taxon>Spermatophyta</taxon>
        <taxon>Magnoliopsida</taxon>
        <taxon>Liliopsida</taxon>
        <taxon>Zingiberales</taxon>
        <taxon>Musaceae</taxon>
        <taxon>Ensete</taxon>
    </lineage>
</organism>
<protein>
    <submittedName>
        <fullName evidence="2">Uncharacterized protein</fullName>
    </submittedName>
</protein>
<dbReference type="EMBL" id="AMZH03015022">
    <property type="protein sequence ID" value="RRT46694.1"/>
    <property type="molecule type" value="Genomic_DNA"/>
</dbReference>
<evidence type="ECO:0000313" key="3">
    <source>
        <dbReference type="Proteomes" id="UP000287651"/>
    </source>
</evidence>
<comment type="caution">
    <text evidence="2">The sequence shown here is derived from an EMBL/GenBank/DDBJ whole genome shotgun (WGS) entry which is preliminary data.</text>
</comment>
<evidence type="ECO:0000313" key="2">
    <source>
        <dbReference type="EMBL" id="RRT46694.1"/>
    </source>
</evidence>
<accession>A0A426Y4S1</accession>
<name>A0A426Y4S1_ENSVE</name>